<gene>
    <name evidence="1" type="ORF">ZOSMA_119G00180</name>
</gene>
<proteinExistence type="predicted"/>
<keyword evidence="2" id="KW-1185">Reference proteome</keyword>
<organism evidence="1 2">
    <name type="scientific">Zostera marina</name>
    <name type="common">Eelgrass</name>
    <dbReference type="NCBI Taxonomy" id="29655"/>
    <lineage>
        <taxon>Eukaryota</taxon>
        <taxon>Viridiplantae</taxon>
        <taxon>Streptophyta</taxon>
        <taxon>Embryophyta</taxon>
        <taxon>Tracheophyta</taxon>
        <taxon>Spermatophyta</taxon>
        <taxon>Magnoliopsida</taxon>
        <taxon>Liliopsida</taxon>
        <taxon>Zosteraceae</taxon>
        <taxon>Zostera</taxon>
    </lineage>
</organism>
<evidence type="ECO:0000313" key="2">
    <source>
        <dbReference type="Proteomes" id="UP000036987"/>
    </source>
</evidence>
<protein>
    <submittedName>
        <fullName evidence="1">Uncharacterized protein</fullName>
    </submittedName>
</protein>
<reference evidence="2" key="1">
    <citation type="journal article" date="2016" name="Nature">
        <title>The genome of the seagrass Zostera marina reveals angiosperm adaptation to the sea.</title>
        <authorList>
            <person name="Olsen J.L."/>
            <person name="Rouze P."/>
            <person name="Verhelst B."/>
            <person name="Lin Y.-C."/>
            <person name="Bayer T."/>
            <person name="Collen J."/>
            <person name="Dattolo E."/>
            <person name="De Paoli E."/>
            <person name="Dittami S."/>
            <person name="Maumus F."/>
            <person name="Michel G."/>
            <person name="Kersting A."/>
            <person name="Lauritano C."/>
            <person name="Lohaus R."/>
            <person name="Toepel M."/>
            <person name="Tonon T."/>
            <person name="Vanneste K."/>
            <person name="Amirebrahimi M."/>
            <person name="Brakel J."/>
            <person name="Bostroem C."/>
            <person name="Chovatia M."/>
            <person name="Grimwood J."/>
            <person name="Jenkins J.W."/>
            <person name="Jueterbock A."/>
            <person name="Mraz A."/>
            <person name="Stam W.T."/>
            <person name="Tice H."/>
            <person name="Bornberg-Bauer E."/>
            <person name="Green P.J."/>
            <person name="Pearson G.A."/>
            <person name="Procaccini G."/>
            <person name="Duarte C.M."/>
            <person name="Schmutz J."/>
            <person name="Reusch T.B.H."/>
            <person name="Van de Peer Y."/>
        </authorList>
    </citation>
    <scope>NUCLEOTIDE SEQUENCE [LARGE SCALE GENOMIC DNA]</scope>
    <source>
        <strain evidence="2">cv. Finnish</strain>
    </source>
</reference>
<accession>A0A0K9Q1H2</accession>
<dbReference type="EMBL" id="LFYR01000215">
    <property type="protein sequence ID" value="KMZ75113.1"/>
    <property type="molecule type" value="Genomic_DNA"/>
</dbReference>
<sequence length="60" mass="6236">MYAAKEDVLIPALQTGTNHFTVWGGPSVLHSSPSSSGSSDDEGFSILRLCNAAPESQSAL</sequence>
<dbReference type="Proteomes" id="UP000036987">
    <property type="component" value="Unassembled WGS sequence"/>
</dbReference>
<name>A0A0K9Q1H2_ZOSMR</name>
<comment type="caution">
    <text evidence="1">The sequence shown here is derived from an EMBL/GenBank/DDBJ whole genome shotgun (WGS) entry which is preliminary data.</text>
</comment>
<evidence type="ECO:0000313" key="1">
    <source>
        <dbReference type="EMBL" id="KMZ75113.1"/>
    </source>
</evidence>
<dbReference type="AlphaFoldDB" id="A0A0K9Q1H2"/>